<dbReference type="RefSeq" id="WP_369777959.1">
    <property type="nucleotide sequence ID" value="NZ_CP165727.1"/>
</dbReference>
<proteinExistence type="predicted"/>
<dbReference type="EMBL" id="CP165727">
    <property type="protein sequence ID" value="XDV64366.1"/>
    <property type="molecule type" value="Genomic_DNA"/>
</dbReference>
<gene>
    <name evidence="2" type="ORF">AB5J51_16210</name>
</gene>
<organism evidence="2">
    <name type="scientific">Streptomyces sp. R33</name>
    <dbReference type="NCBI Taxonomy" id="3238629"/>
    <lineage>
        <taxon>Bacteria</taxon>
        <taxon>Bacillati</taxon>
        <taxon>Actinomycetota</taxon>
        <taxon>Actinomycetes</taxon>
        <taxon>Kitasatosporales</taxon>
        <taxon>Streptomycetaceae</taxon>
        <taxon>Streptomyces</taxon>
    </lineage>
</organism>
<dbReference type="AlphaFoldDB" id="A0AB39Y3R9"/>
<keyword evidence="1" id="KW-1133">Transmembrane helix</keyword>
<reference evidence="2" key="1">
    <citation type="submission" date="2024-08" db="EMBL/GenBank/DDBJ databases">
        <authorList>
            <person name="Yu S.T."/>
        </authorList>
    </citation>
    <scope>NUCLEOTIDE SEQUENCE</scope>
    <source>
        <strain evidence="2">R33</strain>
    </source>
</reference>
<feature type="transmembrane region" description="Helical" evidence="1">
    <location>
        <begin position="146"/>
        <end position="170"/>
    </location>
</feature>
<evidence type="ECO:0008006" key="3">
    <source>
        <dbReference type="Google" id="ProtNLM"/>
    </source>
</evidence>
<evidence type="ECO:0000256" key="1">
    <source>
        <dbReference type="SAM" id="Phobius"/>
    </source>
</evidence>
<accession>A0AB39Y3R9</accession>
<keyword evidence="1" id="KW-0812">Transmembrane</keyword>
<feature type="transmembrane region" description="Helical" evidence="1">
    <location>
        <begin position="43"/>
        <end position="61"/>
    </location>
</feature>
<sequence length="192" mass="21031">MGPFAEKWGSPVGVVVGVIFSSGWSWACFAFLVGYFRQSKIESTILASFGLAIGVVAYYISKDWGSIGQDGMATGVSSGGTSSKIEAWAFFAFAFGAPLGFLGNVARVPGVGGLFFRLLIPLVAYYEMSMRLTDEARGLDSIIVNLWTVIRVIAVVAALAMVGHTIWTFWRDRRSRYSRSEERDCRKAREVS</sequence>
<evidence type="ECO:0000313" key="2">
    <source>
        <dbReference type="EMBL" id="XDV64366.1"/>
    </source>
</evidence>
<keyword evidence="1" id="KW-0472">Membrane</keyword>
<feature type="transmembrane region" description="Helical" evidence="1">
    <location>
        <begin position="108"/>
        <end position="126"/>
    </location>
</feature>
<name>A0AB39Y3R9_9ACTN</name>
<feature type="transmembrane region" description="Helical" evidence="1">
    <location>
        <begin position="81"/>
        <end position="101"/>
    </location>
</feature>
<protein>
    <recommendedName>
        <fullName evidence="3">Threonine/Serine exporter ThrE domain-containing protein</fullName>
    </recommendedName>
</protein>
<feature type="transmembrane region" description="Helical" evidence="1">
    <location>
        <begin position="12"/>
        <end position="36"/>
    </location>
</feature>